<protein>
    <submittedName>
        <fullName evidence="1">Uncharacterized protein</fullName>
    </submittedName>
</protein>
<evidence type="ECO:0000313" key="2">
    <source>
        <dbReference type="Proteomes" id="UP000186914"/>
    </source>
</evidence>
<reference evidence="2" key="1">
    <citation type="submission" date="2017-01" db="EMBL/GenBank/DDBJ databases">
        <authorList>
            <person name="Varghese N."/>
            <person name="Submissions S."/>
        </authorList>
    </citation>
    <scope>NUCLEOTIDE SEQUENCE [LARGE SCALE GENOMIC DNA]</scope>
    <source>
        <strain evidence="2">CGMCC 1.7737</strain>
    </source>
</reference>
<keyword evidence="2" id="KW-1185">Reference proteome</keyword>
<proteinExistence type="predicted"/>
<accession>A0A1N7EJN7</accession>
<gene>
    <name evidence="1" type="ORF">SAMN05421858_4312</name>
</gene>
<dbReference type="RefSeq" id="WP_139328958.1">
    <property type="nucleotide sequence ID" value="NZ_FTNO01000006.1"/>
</dbReference>
<dbReference type="EMBL" id="FTNO01000006">
    <property type="protein sequence ID" value="SIR88306.1"/>
    <property type="molecule type" value="Genomic_DNA"/>
</dbReference>
<sequence>MQLYHQQNPNIDSISKICASIEHPDPDDSNNKVIFSNLSRFSIELSIHMENQEKFNEILLEKDDRGAIDPAIINEFQENKEVITEKSTIISPSIDPTNIRVYCEIEQTIVGPFTIPIPPYDAIETAGELLRREDSCEELDCISEIYDRDNDMGAAFSLLEDLEKWITVTNNFQILNAAARISDDIKRKLNADRIGDFLASQLAYSDSRVAFDIMSQKELDRIISTCESLQYIPHINKFEIIRKTVRMVHKNGDMNQLWELEQRFGLASNYWREFLWDEQMTALLGRALIEEDLEKVEQIIINWLGPLIEADDINDEIEDAKTLSGEKAIRTCQLLLRKAATLPEQDLYFVSSLYIHKFQNSRDSQNPPLYLDEEMCKARSELSERVGSYGRARTAKYQYHMKRGRRYRAENYHEDACDEFKQALELSLEEGMKIEERRFTAPEWAIFQLFFTRIEWSRRDDNYESAKETANEGRAFLKSLSVVRDEKTRQDCILHLEALQYESEGDQLLSKNQLDAAKRSYGQAIGKYIAIKRNDKKSYLIRRQKLISAQIAEQRGEFADAEIAHRAVAENADSKYFKSFNTSRAEVCAAKKALVDLDWGQARKLIQPHLDSKNIAGVEANHIELLLDVLDSYENNMQLSAPEVFEQLESLPEVEESAEEFPFNYGHEYRPALANILAAQRLQKLGIDSSFLNDLIAISLRDVLAPDQAKHTIEERGVHDIGLSKQWKFKFPIHVVKRFQEIEADEIVARDNFSDRGLALLKLLEQTLEFVADYYGQKIIGPNWADQYSQNSEGRLSFGALRNFLNTETMENCLWINSVCNLFDEPLVGEEDVIAVRNMLGHDRQSWLSEEEYKEIKNRVTDILDRMASELPVIGEIESEHKLGAYIFKPHWEDVQKWCYLRVDTDLEQNTVYYLPPGSLQSESIVQLDAEAVIECSANRVLDNLAVYKDTSGSKEPKMP</sequence>
<dbReference type="Proteomes" id="UP000186914">
    <property type="component" value="Unassembled WGS sequence"/>
</dbReference>
<organism evidence="1 2">
    <name type="scientific">Haladaptatus litoreus</name>
    <dbReference type="NCBI Taxonomy" id="553468"/>
    <lineage>
        <taxon>Archaea</taxon>
        <taxon>Methanobacteriati</taxon>
        <taxon>Methanobacteriota</taxon>
        <taxon>Stenosarchaea group</taxon>
        <taxon>Halobacteria</taxon>
        <taxon>Halobacteriales</taxon>
        <taxon>Haladaptataceae</taxon>
        <taxon>Haladaptatus</taxon>
    </lineage>
</organism>
<dbReference type="AlphaFoldDB" id="A0A1N7EJN7"/>
<evidence type="ECO:0000313" key="1">
    <source>
        <dbReference type="EMBL" id="SIR88306.1"/>
    </source>
</evidence>
<name>A0A1N7EJN7_9EURY</name>